<dbReference type="OrthoDB" id="3654456at2"/>
<evidence type="ECO:0000256" key="2">
    <source>
        <dbReference type="ARBA" id="ARBA00022475"/>
    </source>
</evidence>
<feature type="region of interest" description="Disordered" evidence="6">
    <location>
        <begin position="1"/>
        <end position="35"/>
    </location>
</feature>
<accession>A0A5N8W183</accession>
<feature type="transmembrane region" description="Helical" evidence="7">
    <location>
        <begin position="64"/>
        <end position="86"/>
    </location>
</feature>
<gene>
    <name evidence="9" type="ORF">FNH04_13290</name>
</gene>
<dbReference type="InterPro" id="IPR003838">
    <property type="entry name" value="ABC3_permease_C"/>
</dbReference>
<dbReference type="Proteomes" id="UP000326979">
    <property type="component" value="Unassembled WGS sequence"/>
</dbReference>
<dbReference type="GO" id="GO:0005886">
    <property type="term" value="C:plasma membrane"/>
    <property type="evidence" value="ECO:0007669"/>
    <property type="project" value="UniProtKB-SubCell"/>
</dbReference>
<feature type="transmembrane region" description="Helical" evidence="7">
    <location>
        <begin position="369"/>
        <end position="387"/>
    </location>
</feature>
<evidence type="ECO:0000256" key="6">
    <source>
        <dbReference type="SAM" id="MobiDB-lite"/>
    </source>
</evidence>
<keyword evidence="10" id="KW-1185">Reference proteome</keyword>
<feature type="compositionally biased region" description="Basic and acidic residues" evidence="6">
    <location>
        <begin position="1"/>
        <end position="13"/>
    </location>
</feature>
<keyword evidence="2" id="KW-1003">Cell membrane</keyword>
<dbReference type="Pfam" id="PF02687">
    <property type="entry name" value="FtsX"/>
    <property type="match status" value="2"/>
</dbReference>
<feature type="transmembrane region" description="Helical" evidence="7">
    <location>
        <begin position="779"/>
        <end position="802"/>
    </location>
</feature>
<comment type="subcellular location">
    <subcellularLocation>
        <location evidence="1">Cell membrane</location>
        <topology evidence="1">Multi-pass membrane protein</topology>
    </subcellularLocation>
</comment>
<feature type="transmembrane region" description="Helical" evidence="7">
    <location>
        <begin position="228"/>
        <end position="252"/>
    </location>
</feature>
<evidence type="ECO:0000259" key="8">
    <source>
        <dbReference type="Pfam" id="PF02687"/>
    </source>
</evidence>
<evidence type="ECO:0000256" key="1">
    <source>
        <dbReference type="ARBA" id="ARBA00004651"/>
    </source>
</evidence>
<feature type="domain" description="ABC3 transporter permease C-terminal" evidence="8">
    <location>
        <begin position="694"/>
        <end position="799"/>
    </location>
</feature>
<feature type="transmembrane region" description="Helical" evidence="7">
    <location>
        <begin position="448"/>
        <end position="469"/>
    </location>
</feature>
<dbReference type="EMBL" id="VJZE01000071">
    <property type="protein sequence ID" value="MPY40842.1"/>
    <property type="molecule type" value="Genomic_DNA"/>
</dbReference>
<feature type="transmembrane region" description="Helical" evidence="7">
    <location>
        <begin position="746"/>
        <end position="767"/>
    </location>
</feature>
<dbReference type="AlphaFoldDB" id="A0A5N8W183"/>
<keyword evidence="5 7" id="KW-0472">Membrane</keyword>
<feature type="transmembrane region" description="Helical" evidence="7">
    <location>
        <begin position="690"/>
        <end position="708"/>
    </location>
</feature>
<keyword evidence="4 7" id="KW-1133">Transmembrane helix</keyword>
<name>A0A5N8W183_9ACTN</name>
<feature type="transmembrane region" description="Helical" evidence="7">
    <location>
        <begin position="399"/>
        <end position="427"/>
    </location>
</feature>
<dbReference type="RefSeq" id="WP_152783732.1">
    <property type="nucleotide sequence ID" value="NZ_BAABEQ010000079.1"/>
</dbReference>
<feature type="transmembrane region" description="Helical" evidence="7">
    <location>
        <begin position="284"/>
        <end position="306"/>
    </location>
</feature>
<evidence type="ECO:0000256" key="7">
    <source>
        <dbReference type="SAM" id="Phobius"/>
    </source>
</evidence>
<feature type="transmembrane region" description="Helical" evidence="7">
    <location>
        <begin position="326"/>
        <end position="348"/>
    </location>
</feature>
<evidence type="ECO:0000313" key="10">
    <source>
        <dbReference type="Proteomes" id="UP000326979"/>
    </source>
</evidence>
<evidence type="ECO:0000256" key="4">
    <source>
        <dbReference type="ARBA" id="ARBA00022989"/>
    </source>
</evidence>
<keyword evidence="3 7" id="KW-0812">Transmembrane</keyword>
<organism evidence="9 10">
    <name type="scientific">Streptomyces phyllanthi</name>
    <dbReference type="NCBI Taxonomy" id="1803180"/>
    <lineage>
        <taxon>Bacteria</taxon>
        <taxon>Bacillati</taxon>
        <taxon>Actinomycetota</taxon>
        <taxon>Actinomycetes</taxon>
        <taxon>Kitasatosporales</taxon>
        <taxon>Streptomycetaceae</taxon>
        <taxon>Streptomyces</taxon>
    </lineage>
</organism>
<sequence length="813" mass="86126">MSSRLAHPDKDITTDGQGTGPGAGQGTGPAGGRAGKGTTWLQDLLMGVRFAVAGGREGWIRTALTALGVGLGVALLLATTAIPAAIDARDQRDRDRSVGEVAERKGPDAVLVKEENTQFRDLGITGRLLQAEGRDAPVPPGLTRLPGPGEIMVSPELAALLDTPEGRELLAPRFPYERVGTISEAGLIGPKELAFYAGTDAFTGGEDFVTRVTSFGDTYPSEPWDDPVLLLLVVVMFVVLLTPVAIFVATAVRFGGERRDRRLAALRLVGADAAGTRRIAAGEAAAGALLGVLAGFAFFLAVRQLADDFTVVIETRFFPSDFAVDPALALLVTLAVPCAAVLVTLFAMRGVVVEPLGVVRASKTAKRRLWWRLVLPLAGLGLLYPMIGQGEDDGEFSEWQVTGGVVLLLVGVTALLPWLVAFTVARLGGGPVSWQLAVRRLQMSSSAAARPVNGIAVAVAGAIALQTFFVSVQGDYQKDTGMDPSRAQLQVMVPRQTEASRIPGITKTISEAKGVTRVTALGDTEALADNDPEGYFSVTVGDCAALALVAKLDTCSEGDLFLLRMDHEAEEYTPEGEVKPGQKVLLNPDGSAYEPPVESVRWTVPEDAETAEARRDPTGLLRDGIIATPSALPGLVSGSYRYSAYVTLDPAVPDAREYARNAVAQADPLLYPVRLEEYRVVGRFQSVTKGLLIGSVAVMLLIGASLFVSQMEQLRERRKLLAALVAFGTRRRTLCASVLWQTAVPIALGITLATATGLALGAVLLGMVDRSVRFDWTAVGIMAGTGAGVVMVVTALSLPSLWRMMRPEGLRTE</sequence>
<evidence type="ECO:0000256" key="3">
    <source>
        <dbReference type="ARBA" id="ARBA00022692"/>
    </source>
</evidence>
<feature type="domain" description="ABC3 transporter permease C-terminal" evidence="8">
    <location>
        <begin position="235"/>
        <end position="349"/>
    </location>
</feature>
<feature type="compositionally biased region" description="Gly residues" evidence="6">
    <location>
        <begin position="17"/>
        <end position="35"/>
    </location>
</feature>
<evidence type="ECO:0000256" key="5">
    <source>
        <dbReference type="ARBA" id="ARBA00023136"/>
    </source>
</evidence>
<proteinExistence type="predicted"/>
<evidence type="ECO:0000313" key="9">
    <source>
        <dbReference type="EMBL" id="MPY40842.1"/>
    </source>
</evidence>
<comment type="caution">
    <text evidence="9">The sequence shown here is derived from an EMBL/GenBank/DDBJ whole genome shotgun (WGS) entry which is preliminary data.</text>
</comment>
<protein>
    <submittedName>
        <fullName evidence="9">ABC transporter permease</fullName>
    </submittedName>
</protein>
<reference evidence="9 10" key="1">
    <citation type="submission" date="2019-07" db="EMBL/GenBank/DDBJ databases">
        <title>New species of Amycolatopsis and Streptomyces.</title>
        <authorList>
            <person name="Duangmal K."/>
            <person name="Teo W.F.A."/>
            <person name="Lipun K."/>
        </authorList>
    </citation>
    <scope>NUCLEOTIDE SEQUENCE [LARGE SCALE GENOMIC DNA]</scope>
    <source>
        <strain evidence="9 10">TISTR 2346</strain>
    </source>
</reference>